<keyword evidence="2" id="KW-1185">Reference proteome</keyword>
<protein>
    <submittedName>
        <fullName evidence="1">Uncharacterized protein</fullName>
    </submittedName>
</protein>
<dbReference type="AlphaFoldDB" id="A0A448WLK1"/>
<sequence>MSRDPYETLVSCASGPSDATPSPLPGRLACPAFVTNSSARPMRSIHTASLTSLNSLHDTLFSPLIGAGMIDQNAMLSPWCQVDEGAWWMTLPGYRISTQQEAEMQVIPLLFVLPSFHHLHI</sequence>
<name>A0A448WLK1_9PLAT</name>
<comment type="caution">
    <text evidence="1">The sequence shown here is derived from an EMBL/GenBank/DDBJ whole genome shotgun (WGS) entry which is preliminary data.</text>
</comment>
<organism evidence="1 2">
    <name type="scientific">Protopolystoma xenopodis</name>
    <dbReference type="NCBI Taxonomy" id="117903"/>
    <lineage>
        <taxon>Eukaryota</taxon>
        <taxon>Metazoa</taxon>
        <taxon>Spiralia</taxon>
        <taxon>Lophotrochozoa</taxon>
        <taxon>Platyhelminthes</taxon>
        <taxon>Monogenea</taxon>
        <taxon>Polyopisthocotylea</taxon>
        <taxon>Polystomatidea</taxon>
        <taxon>Polystomatidae</taxon>
        <taxon>Protopolystoma</taxon>
    </lineage>
</organism>
<reference evidence="1" key="1">
    <citation type="submission" date="2018-11" db="EMBL/GenBank/DDBJ databases">
        <authorList>
            <consortium name="Pathogen Informatics"/>
        </authorList>
    </citation>
    <scope>NUCLEOTIDE SEQUENCE</scope>
</reference>
<evidence type="ECO:0000313" key="1">
    <source>
        <dbReference type="EMBL" id="VEL14756.1"/>
    </source>
</evidence>
<dbReference type="EMBL" id="CAAALY010022259">
    <property type="protein sequence ID" value="VEL14756.1"/>
    <property type="molecule type" value="Genomic_DNA"/>
</dbReference>
<evidence type="ECO:0000313" key="2">
    <source>
        <dbReference type="Proteomes" id="UP000784294"/>
    </source>
</evidence>
<proteinExistence type="predicted"/>
<gene>
    <name evidence="1" type="ORF">PXEA_LOCUS8196</name>
</gene>
<accession>A0A448WLK1</accession>
<dbReference type="Proteomes" id="UP000784294">
    <property type="component" value="Unassembled WGS sequence"/>
</dbReference>